<sequence>MASGAHPSLPNELWIQVNTAFKEAAESIVRETQLPEFLLYFELGRENIEGPPHLVVIDRAVNDGPIPGLSVNYKDFELSCNWQKLFVSFYAEEFLYRAIMPRTREKRKPLLADVQVKAARREVCPRYLTTKEIRKFVKDSQTARKMARRARIRGQFKEYYGTEWDFDRDGDPAVEKKCLIIIENMRHPAYIEDSSDDAI</sequence>
<dbReference type="STRING" id="1072389.K1WIQ0"/>
<organism evidence="1 2">
    <name type="scientific">Marssonina brunnea f. sp. multigermtubi (strain MB_m1)</name>
    <name type="common">Marssonina leaf spot fungus</name>
    <dbReference type="NCBI Taxonomy" id="1072389"/>
    <lineage>
        <taxon>Eukaryota</taxon>
        <taxon>Fungi</taxon>
        <taxon>Dikarya</taxon>
        <taxon>Ascomycota</taxon>
        <taxon>Pezizomycotina</taxon>
        <taxon>Leotiomycetes</taxon>
        <taxon>Helotiales</taxon>
        <taxon>Drepanopezizaceae</taxon>
        <taxon>Drepanopeziza</taxon>
    </lineage>
</organism>
<dbReference type="KEGG" id="mbe:MBM_09255"/>
<dbReference type="InParanoid" id="K1WIQ0"/>
<dbReference type="EMBL" id="JH921455">
    <property type="protein sequence ID" value="EKD12686.1"/>
    <property type="molecule type" value="Genomic_DNA"/>
</dbReference>
<dbReference type="HOGENOM" id="CLU_1372473_0_0_1"/>
<keyword evidence="2" id="KW-1185">Reference proteome</keyword>
<dbReference type="AlphaFoldDB" id="K1WIQ0"/>
<evidence type="ECO:0000313" key="1">
    <source>
        <dbReference type="EMBL" id="EKD12686.1"/>
    </source>
</evidence>
<dbReference type="Proteomes" id="UP000006753">
    <property type="component" value="Unassembled WGS sequence"/>
</dbReference>
<name>K1WIQ0_MARBU</name>
<protein>
    <submittedName>
        <fullName evidence="1">Uncharacterized protein</fullName>
    </submittedName>
</protein>
<dbReference type="OrthoDB" id="2997776at2759"/>
<gene>
    <name evidence="1" type="ORF">MBM_09255</name>
</gene>
<proteinExistence type="predicted"/>
<evidence type="ECO:0000313" key="2">
    <source>
        <dbReference type="Proteomes" id="UP000006753"/>
    </source>
</evidence>
<reference evidence="1 2" key="1">
    <citation type="journal article" date="2012" name="BMC Genomics">
        <title>Sequencing the genome of Marssonina brunnea reveals fungus-poplar co-evolution.</title>
        <authorList>
            <person name="Zhu S."/>
            <person name="Cao Y.-Z."/>
            <person name="Jiang C."/>
            <person name="Tan B.-Y."/>
            <person name="Wang Z."/>
            <person name="Feng S."/>
            <person name="Zhang L."/>
            <person name="Su X.-H."/>
            <person name="Brejova B."/>
            <person name="Vinar T."/>
            <person name="Xu M."/>
            <person name="Wang M.-X."/>
            <person name="Zhang S.-G."/>
            <person name="Huang M.-R."/>
            <person name="Wu R."/>
            <person name="Zhou Y."/>
        </authorList>
    </citation>
    <scope>NUCLEOTIDE SEQUENCE [LARGE SCALE GENOMIC DNA]</scope>
    <source>
        <strain evidence="1 2">MB_m1</strain>
    </source>
</reference>
<accession>K1WIQ0</accession>